<proteinExistence type="inferred from homology"/>
<feature type="domain" description="Fe-containing alcohol dehydrogenase-like C-terminal" evidence="4">
    <location>
        <begin position="192"/>
        <end position="381"/>
    </location>
</feature>
<dbReference type="PANTHER" id="PTHR11496:SF102">
    <property type="entry name" value="ALCOHOL DEHYDROGENASE 4"/>
    <property type="match status" value="1"/>
</dbReference>
<feature type="domain" description="Alcohol dehydrogenase iron-type/glycerol dehydrogenase GldA" evidence="3">
    <location>
        <begin position="11"/>
        <end position="176"/>
    </location>
</feature>
<evidence type="ECO:0000259" key="3">
    <source>
        <dbReference type="Pfam" id="PF00465"/>
    </source>
</evidence>
<keyword evidence="2" id="KW-0560">Oxidoreductase</keyword>
<accession>A0A1T4N0U8</accession>
<gene>
    <name evidence="5" type="ORF">SAMN02745152_01061</name>
</gene>
<evidence type="ECO:0000313" key="5">
    <source>
        <dbReference type="EMBL" id="SJZ72913.1"/>
    </source>
</evidence>
<dbReference type="GeneID" id="303367312"/>
<dbReference type="Pfam" id="PF25137">
    <property type="entry name" value="ADH_Fe_C"/>
    <property type="match status" value="1"/>
</dbReference>
<sequence length="381" mass="41414">MTDFVFRVSPNVIISSYAASRLGQFACEFGKRFMLVLDPVLRSVGAADKMTQALSDRGVDFFIFDEIAESADTKAAAAALNLAKNSHIQAVIAVGGGKTIEIARCVAAFFYEEKSIYDFADGEVPSKSPLPLVVLSTTCRCPGVFTDRIAICDSRTNGLKLLKVQNALCKTTVFDPTMSVTLTENQTFSMAVESVCLAAESYFSQKANFFSDMTAEKSAELLRLALDGSNSLNITTPKEELLFEGGCLASLASSASSFGPAGLLALAVNARFKISRPLVASIIFPYVIEFCAKFKADRVAKFADFFGIEKKDSETEQAQAFADNIRERLAKENLPLRLKELSITIEQLASVAEDAASTDWINFMPCSMTSDTLFEILKSAY</sequence>
<keyword evidence="6" id="KW-1185">Reference proteome</keyword>
<dbReference type="OrthoDB" id="355310at2"/>
<dbReference type="AlphaFoldDB" id="A0A1T4N0U8"/>
<protein>
    <submittedName>
        <fullName evidence="5">Alcohol dehydrogenase</fullName>
    </submittedName>
</protein>
<dbReference type="InterPro" id="IPR001670">
    <property type="entry name" value="ADH_Fe/GldA"/>
</dbReference>
<name>A0A1T4N0U8_9SPIR</name>
<dbReference type="InterPro" id="IPR039697">
    <property type="entry name" value="Alcohol_dehydrogenase_Fe"/>
</dbReference>
<evidence type="ECO:0000259" key="4">
    <source>
        <dbReference type="Pfam" id="PF25137"/>
    </source>
</evidence>
<organism evidence="5 6">
    <name type="scientific">Treponema berlinense</name>
    <dbReference type="NCBI Taxonomy" id="225004"/>
    <lineage>
        <taxon>Bacteria</taxon>
        <taxon>Pseudomonadati</taxon>
        <taxon>Spirochaetota</taxon>
        <taxon>Spirochaetia</taxon>
        <taxon>Spirochaetales</taxon>
        <taxon>Treponemataceae</taxon>
        <taxon>Treponema</taxon>
    </lineage>
</organism>
<dbReference type="GO" id="GO:0004022">
    <property type="term" value="F:alcohol dehydrogenase (NAD+) activity"/>
    <property type="evidence" value="ECO:0007669"/>
    <property type="project" value="TreeGrafter"/>
</dbReference>
<dbReference type="STRING" id="225004.SAMN02745152_01061"/>
<comment type="similarity">
    <text evidence="1">Belongs to the iron-containing alcohol dehydrogenase family.</text>
</comment>
<dbReference type="PANTHER" id="PTHR11496">
    <property type="entry name" value="ALCOHOL DEHYDROGENASE"/>
    <property type="match status" value="1"/>
</dbReference>
<dbReference type="Gene3D" id="3.40.50.1970">
    <property type="match status" value="1"/>
</dbReference>
<dbReference type="CDD" id="cd14864">
    <property type="entry name" value="Fe-ADH-like"/>
    <property type="match status" value="1"/>
</dbReference>
<dbReference type="Gene3D" id="1.20.1090.10">
    <property type="entry name" value="Dehydroquinate synthase-like - alpha domain"/>
    <property type="match status" value="1"/>
</dbReference>
<dbReference type="Proteomes" id="UP000190395">
    <property type="component" value="Unassembled WGS sequence"/>
</dbReference>
<dbReference type="Pfam" id="PF00465">
    <property type="entry name" value="Fe-ADH"/>
    <property type="match status" value="1"/>
</dbReference>
<evidence type="ECO:0000313" key="6">
    <source>
        <dbReference type="Proteomes" id="UP000190395"/>
    </source>
</evidence>
<dbReference type="GO" id="GO:0046872">
    <property type="term" value="F:metal ion binding"/>
    <property type="evidence" value="ECO:0007669"/>
    <property type="project" value="InterPro"/>
</dbReference>
<dbReference type="InterPro" id="IPR056798">
    <property type="entry name" value="ADH_Fe_C"/>
</dbReference>
<dbReference type="EMBL" id="FUXC01000005">
    <property type="protein sequence ID" value="SJZ72913.1"/>
    <property type="molecule type" value="Genomic_DNA"/>
</dbReference>
<reference evidence="5 6" key="1">
    <citation type="submission" date="2017-02" db="EMBL/GenBank/DDBJ databases">
        <authorList>
            <person name="Peterson S.W."/>
        </authorList>
    </citation>
    <scope>NUCLEOTIDE SEQUENCE [LARGE SCALE GENOMIC DNA]</scope>
    <source>
        <strain evidence="5 6">ATCC BAA-909</strain>
    </source>
</reference>
<dbReference type="SUPFAM" id="SSF56796">
    <property type="entry name" value="Dehydroquinate synthase-like"/>
    <property type="match status" value="1"/>
</dbReference>
<evidence type="ECO:0000256" key="2">
    <source>
        <dbReference type="ARBA" id="ARBA00023002"/>
    </source>
</evidence>
<dbReference type="RefSeq" id="WP_078930816.1">
    <property type="nucleotide sequence ID" value="NZ_FUXC01000005.1"/>
</dbReference>
<evidence type="ECO:0000256" key="1">
    <source>
        <dbReference type="ARBA" id="ARBA00007358"/>
    </source>
</evidence>